<dbReference type="EMBL" id="KQ981512">
    <property type="protein sequence ID" value="KYN40863.1"/>
    <property type="molecule type" value="Genomic_DNA"/>
</dbReference>
<sequence length="95" mass="10612">NRECRSGDEKSTDTNKIGTKEIFGGTGVIYRLAGKLQSYVATPRQTVPFVSPTGAMHKVLHKPRCSRPAVYRVIRNRRNEPFGTGKGNSFFGKKR</sequence>
<feature type="non-terminal residue" evidence="1">
    <location>
        <position position="1"/>
    </location>
</feature>
<reference evidence="1 2" key="1">
    <citation type="submission" date="2016-03" db="EMBL/GenBank/DDBJ databases">
        <title>Trachymyrmex septentrionalis WGS genome.</title>
        <authorList>
            <person name="Nygaard S."/>
            <person name="Hu H."/>
            <person name="Boomsma J."/>
            <person name="Zhang G."/>
        </authorList>
    </citation>
    <scope>NUCLEOTIDE SEQUENCE [LARGE SCALE GENOMIC DNA]</scope>
    <source>
        <strain evidence="1">Tsep2-gDNA-1</strain>
        <tissue evidence="1">Whole body</tissue>
    </source>
</reference>
<gene>
    <name evidence="1" type="ORF">ALC56_04754</name>
</gene>
<dbReference type="Proteomes" id="UP000078541">
    <property type="component" value="Unassembled WGS sequence"/>
</dbReference>
<dbReference type="AlphaFoldDB" id="A0A195FKD4"/>
<organism evidence="1 2">
    <name type="scientific">Trachymyrmex septentrionalis</name>
    <dbReference type="NCBI Taxonomy" id="34720"/>
    <lineage>
        <taxon>Eukaryota</taxon>
        <taxon>Metazoa</taxon>
        <taxon>Ecdysozoa</taxon>
        <taxon>Arthropoda</taxon>
        <taxon>Hexapoda</taxon>
        <taxon>Insecta</taxon>
        <taxon>Pterygota</taxon>
        <taxon>Neoptera</taxon>
        <taxon>Endopterygota</taxon>
        <taxon>Hymenoptera</taxon>
        <taxon>Apocrita</taxon>
        <taxon>Aculeata</taxon>
        <taxon>Formicoidea</taxon>
        <taxon>Formicidae</taxon>
        <taxon>Myrmicinae</taxon>
        <taxon>Trachymyrmex</taxon>
    </lineage>
</organism>
<evidence type="ECO:0000313" key="2">
    <source>
        <dbReference type="Proteomes" id="UP000078541"/>
    </source>
</evidence>
<accession>A0A195FKD4</accession>
<name>A0A195FKD4_9HYME</name>
<keyword evidence="2" id="KW-1185">Reference proteome</keyword>
<protein>
    <submittedName>
        <fullName evidence="1">Uncharacterized protein</fullName>
    </submittedName>
</protein>
<proteinExistence type="predicted"/>
<evidence type="ECO:0000313" key="1">
    <source>
        <dbReference type="EMBL" id="KYN40863.1"/>
    </source>
</evidence>